<dbReference type="SMART" id="SM00239">
    <property type="entry name" value="C2"/>
    <property type="match status" value="2"/>
</dbReference>
<dbReference type="RefSeq" id="XP_012194135.1">
    <property type="nucleotide sequence ID" value="XM_012338745.1"/>
</dbReference>
<dbReference type="Pfam" id="PF00168">
    <property type="entry name" value="C2"/>
    <property type="match status" value="1"/>
</dbReference>
<dbReference type="InterPro" id="IPR000008">
    <property type="entry name" value="C2_dom"/>
</dbReference>
<protein>
    <recommendedName>
        <fullName evidence="3">C2 domain-containing protein</fullName>
    </recommendedName>
</protein>
<proteinExistence type="inferred from homology"/>
<gene>
    <name evidence="4" type="ORF">SPRG_22056</name>
</gene>
<dbReference type="PANTHER" id="PTHR16166:SF93">
    <property type="entry name" value="INTERMEMBRANE LIPID TRANSFER PROTEIN VPS13"/>
    <property type="match status" value="1"/>
</dbReference>
<dbReference type="InterPro" id="IPR026847">
    <property type="entry name" value="VPS13"/>
</dbReference>
<dbReference type="EMBL" id="KK583189">
    <property type="protein sequence ID" value="KDO35774.1"/>
    <property type="molecule type" value="Genomic_DNA"/>
</dbReference>
<dbReference type="GO" id="GO:0006623">
    <property type="term" value="P:protein targeting to vacuole"/>
    <property type="evidence" value="ECO:0007669"/>
    <property type="project" value="TreeGrafter"/>
</dbReference>
<dbReference type="InterPro" id="IPR035892">
    <property type="entry name" value="C2_domain_sf"/>
</dbReference>
<feature type="compositionally biased region" description="Low complexity" evidence="2">
    <location>
        <begin position="2538"/>
        <end position="2552"/>
    </location>
</feature>
<accession>A0A067CYL2</accession>
<name>A0A067CYL2_SAPPC</name>
<feature type="compositionally biased region" description="Acidic residues" evidence="2">
    <location>
        <begin position="1453"/>
        <end position="1468"/>
    </location>
</feature>
<evidence type="ECO:0000313" key="5">
    <source>
        <dbReference type="Proteomes" id="UP000030745"/>
    </source>
</evidence>
<dbReference type="GO" id="GO:0045053">
    <property type="term" value="P:protein retention in Golgi apparatus"/>
    <property type="evidence" value="ECO:0007669"/>
    <property type="project" value="TreeGrafter"/>
</dbReference>
<dbReference type="Gene3D" id="2.60.40.150">
    <property type="entry name" value="C2 domain"/>
    <property type="match status" value="1"/>
</dbReference>
<reference evidence="4 5" key="1">
    <citation type="journal article" date="2013" name="PLoS Genet.">
        <title>Distinctive expansion of potential virulence genes in the genome of the oomycete fish pathogen Saprolegnia parasitica.</title>
        <authorList>
            <person name="Jiang R.H."/>
            <person name="de Bruijn I."/>
            <person name="Haas B.J."/>
            <person name="Belmonte R."/>
            <person name="Lobach L."/>
            <person name="Christie J."/>
            <person name="van den Ackerveken G."/>
            <person name="Bottin A."/>
            <person name="Bulone V."/>
            <person name="Diaz-Moreno S.M."/>
            <person name="Dumas B."/>
            <person name="Fan L."/>
            <person name="Gaulin E."/>
            <person name="Govers F."/>
            <person name="Grenville-Briggs L.J."/>
            <person name="Horner N.R."/>
            <person name="Levin J.Z."/>
            <person name="Mammella M."/>
            <person name="Meijer H.J."/>
            <person name="Morris P."/>
            <person name="Nusbaum C."/>
            <person name="Oome S."/>
            <person name="Phillips A.J."/>
            <person name="van Rooyen D."/>
            <person name="Rzeszutek E."/>
            <person name="Saraiva M."/>
            <person name="Secombes C.J."/>
            <person name="Seidl M.F."/>
            <person name="Snel B."/>
            <person name="Stassen J.H."/>
            <person name="Sykes S."/>
            <person name="Tripathy S."/>
            <person name="van den Berg H."/>
            <person name="Vega-Arreguin J.C."/>
            <person name="Wawra S."/>
            <person name="Young S.K."/>
            <person name="Zeng Q."/>
            <person name="Dieguez-Uribeondo J."/>
            <person name="Russ C."/>
            <person name="Tyler B.M."/>
            <person name="van West P."/>
        </authorList>
    </citation>
    <scope>NUCLEOTIDE SEQUENCE [LARGE SCALE GENOMIC DNA]</scope>
    <source>
        <strain evidence="4 5">CBS 223.65</strain>
    </source>
</reference>
<keyword evidence="5" id="KW-1185">Reference proteome</keyword>
<feature type="compositionally biased region" description="Polar residues" evidence="2">
    <location>
        <begin position="2561"/>
        <end position="2574"/>
    </location>
</feature>
<evidence type="ECO:0000256" key="2">
    <source>
        <dbReference type="SAM" id="MobiDB-lite"/>
    </source>
</evidence>
<dbReference type="OrthoDB" id="61483at2759"/>
<dbReference type="Pfam" id="PF25036">
    <property type="entry name" value="VPS13_VAB"/>
    <property type="match status" value="1"/>
</dbReference>
<dbReference type="CDD" id="cd00030">
    <property type="entry name" value="C2"/>
    <property type="match status" value="1"/>
</dbReference>
<dbReference type="PANTHER" id="PTHR16166">
    <property type="entry name" value="VACUOLAR PROTEIN SORTING-ASSOCIATED PROTEIN VPS13"/>
    <property type="match status" value="1"/>
</dbReference>
<dbReference type="VEuPathDB" id="FungiDB:SPRG_22056"/>
<sequence>MAFVRDAVTKAILRALRKYLVHVEQESVSLGLWAGDLTLEDVELKTTAFHSAESSMTLVHGAIRSIRIQVPWTSFWREPVQVKITGVEVEVESKTYHDVQAELDEKNRKVQELHANGATTSSWSSWMVGGLSSSLLDRILKNVAVTLSDVHVFYTGRGFRIGLALGALSLIDHASKADSDELFKAVTLSDAAIYVDEDAKETAYHLLPSVYVHASLHQPTKTSPIAVETHVTKLQLTLPSSFVSLWRQQATALQCYTHGLRHKVTRWRHLHCKSTRSRARVRWLYAINQVLSLLRPQVHVPPSTLIMASYAHLYGSWLQLMQSRNPKALRLVACLNVLELQLTTQEIFECQAQAQGARQSPALRNELPTKTTYQVAWTWALDEIVLSATWGGLCVANMWHRLTATGTSEVSSHFLLLSAEMEVDVRCVTASVIQKDTVVLLQLQPGADVDTMLSLSLQVTSAASSLHVTLTSLDMTCHETLPSCLSTLQLLDPDLPFRLRPPPSDVASAWAVGCSVQTGALRVILPTDVVEVYVTDWYLHANAVTHEAHHRVQCAHVALRHGDKASPVVALEAVDMSYGGTSVKIVVASLGVYVTRSLVQLLERYEPLQAASPSASPAALTRTRIVNVTVTHGAFHVLLPLFMGLETTTGDVTELFAVIPAEAMLLHVAWEALQGALWSEGCDARYEASLDTLTLALLGRDVFRLAPLPPSEPGASCTLHDSVHAPRRCSLRTQRLEASFEPERLCDAMGYAKAYCDLLPATATPSPATKTTEMELAWHLEQSTIRLTQEGGCLSTIMLFGTSIRQHTATVAMTVERFTVQDSTAYGSLHRYFIVPMECACATNAIAPMLDMTRSETELVIAMHGLQLTCLYRFYLECWNYVFEPTGAVAVLQRAIQLYFPSDPSAEIPPATRSCKSLRMTHAALVFPRNSESDDRLALVMDELLMQRSYVDAPWTYFAGLHAPSTLWPARSLAGHLQRDILEMRQCRAYCADAEKVCERYWSFAFGTFSATTPSGATPDATCAPRILANGRVFQAMSPDLRWSLVSLEPTTIHFVRDTHGSSTRDLYVFSPSLRLEMDVTEWSILLSLWFDNMGEYAKFPRAFEQHIAPTTEYDGGPHPCHAPFDATAHLNAIVDARSSTPWEVGVVCPRWELQFELKEDALALVLSPLVVTVTGSYESTFLTTAVVAGSVRLTKLATIAEPLIAITSFAPFTPAIPDRWSPFRAPDAGPLRSHAFHLTSIRFPYGYTMLGIALDVVELPIVSDPTSLTYTLEYFSTFFYDPAFGYPWPSTEMDADTSGDMCVGAFLTTTGDELDEDAPDLWYSLHATAAAVTATVTATAKTLVVTTVPGATVISVHSAWNASTSSLHVQLHGIEAYFLEAAKRRTVMTPTGLDWHYSSSLDTAQTSHTVDIQRYDPMFPGAPELTVYVYGLPSDIAFVQAVVATYARLTDASDDDDDDDDNDDNDNDETHSVGSSTTAAFETIESIAVTLPPRVCFMLLDDALQFQKPLLLSFLTNASLNVLRFTDNDDATAVALEKSHSKLMEPTAGNMPTTYIKLTLGCAIDVFNNIVRGWEPLVERFELKILAEDGPCRGAGLWISSTDSIQINITEYCLNLALELCHDTTQAPSSTSGVVNRTGRVVRYFQPQPEAHLVTYVGPAMTGALHSPPIVSVLYEDRMLETTVENQNYLRVLFLNYDAPLEPLRHALASNAAALTYDMSLQLRGFRWLHHVDVSQSGTFLFDLIPDDDDVSALVAASPSIRAALRCVVGITKTRYGQTVAVQSQLELVNATSFVLGIRLGNSKHVKEPLGRAPATATSLQPSQVYYVPLQPLFEYADASRGKHIGHLYLMHVPHGTTGSVTAIEGDGIDLLHLMTDAKASYIYSCSPKVHLCIEMAERSPLVERRSRWSLFAKDDTSTTPKSGSHLTRLVLHAPLTLENALCVNIVCCIYRLVVHHGKATKDIVWEGSIKVGGVAYIYSSTMQDVLYGSVLLPGLHHRKVDVVLELNDKRSRTTTRSLKLKIEHLVGGGGQRAIVLYAPYWLVNYTPAGAEDRRRTLDERWMWKCLLRDLHCASFLAESEQDETCTHVETATTGELCGCPSPASAALDDVSAFANSLCIKCPKYAWSKGFSLEALGIDQVVELKNSSGVIPISAPTRPLALYDAHDNLNMTMAPNDAQPYHPSSKVPVKKRALVSAQYMLAKQAPRYRSGKFGIATTGPLDVTVASLIDTPASPTSRREAKQGVAETKAVDGEMITVRQHGMSMDVVRVHSRFVGSTVLTVFRPLASRAEIAYRIENQTSSHLLFYRQAGVDGPRNAWQVLRPGAAALFTWPEPMAPHQLNVSLRNDDARAVTRPKHFLLSPRGPKKDVRYADPPKTFGRTIVGERRGLGLDDIDTVALDVLNLQVAIPKPSPRPSEELTIAYDAKLSSGLSHLNFPTTSMFQKPKRAVSYARVDGDGMTRVLRLRESATLDDERTYFLKEEVRMQQMLLSLLALQHTRAFEALQAPTLPRRRSVELEAVETTRSSAHHRTRSSRRNSFSGLAELSAALEAEPKEPSSIFNSTTEPSTSTSRFVSAVAPRPSMSADPDPLLHQLHARIALYMSRPIFEMVDQVLVTVVSATGLQASVASDLCHPYVAVSLSAPGSSSKRKAGAQKTYYIERCHEPSWFEQTFLFDLDGAENALIELDVLSYHALSAHPVLGTATLPLRDFDETSTAVTLPLLHDSMKAAKRATVVTVGSIDVHIAVCRSTRGLLTHWYERLKTQTRTTSEGLVYRKLHTSAETKPSSKQEMTEKAKQLLLKKKDKLVAHKNRLKVKWHEQLHNLQHRHMNDTLQTLKVAAETRILRRLRKSTKPTPIGSLQRVKRLFSNKDGEAIASSSPTHAARGAHPSRNVKQVDAASIDHVTEVKSQFERLVRRGGTLRVVVLEGRGFAGKGDRVRCKFTSEGATFKTNKIKGDDTMLWKPNTFEMSLRRQRGVVTVIALNAGTASGEVLLGMLHLSIEAIIDFCVTRGTSLTGWFPLLHPKDTTSLEMDLEQLVGTERIGGGLGYSMPSTSSPCLRLQLQYELAPTSFVVGTMLRYASIHLREVALSLSAQVYPIFSLAAAPRLEMQEVLRVSFDTVDAYALQSTKQRRVAIDIDGFQVDNQRSFSHQVGLPVVLSRATMTPDPLFHATLVQHLQDIDLTFDEAILRTLYDILDRLYDKHAAHLSPRAPRTPRNVYIAHLEVSPFRANITFRKSYTAESSASLRQHFKSSFTHSFAAGLVNVAKSIENAPLQFSSLVIQHEITDAAHVRDVVLDHYTTSLLRQLYKLVGAMNFMGNPVGLAASVRDGLTDFVVAPYLGMARFGARGLLGGMTRGTLSLVGHTAFGVLDTTSRLTTAMGNSVMSLSRDRVYAAKRNFFALARPSSRREQLKLNVNKLQHDMTGGLLGGFTGLLVDPMRGAQNGPRGLALGVANGLSGVVVKPVVGAIDLTTHVLEGLRDVAGLTFDSKQITDERRRKRIAHTFGGDGRLLPHDPVWNWAKALLVSFDPISTTATPRVHLQVGDVFEKGQVLWATAFKSAPGEYLVVVVRKSELLAAHVLAAHWQQPTLKWRLAKDYVHGVALHKSGGATRIVLYVHKPPSAETQVHISTVPWEDSRNFENDERKLLDLFNFLSRSYHVVGGKPMAQDVVSPLQKFAFERLLGTQEMLKTQYCLHAADKDALASTPWATSDGDEARRPLWKSIKQHEERDATQVDMT</sequence>
<dbReference type="Proteomes" id="UP000030745">
    <property type="component" value="Unassembled WGS sequence"/>
</dbReference>
<feature type="compositionally biased region" description="Basic residues" evidence="2">
    <location>
        <begin position="2528"/>
        <end position="2537"/>
    </location>
</feature>
<feature type="region of interest" description="Disordered" evidence="2">
    <location>
        <begin position="1452"/>
        <end position="1478"/>
    </location>
</feature>
<dbReference type="InterPro" id="IPR009543">
    <property type="entry name" value="VPS13_VAB"/>
</dbReference>
<feature type="region of interest" description="Disordered" evidence="2">
    <location>
        <begin position="2521"/>
        <end position="2574"/>
    </location>
</feature>
<dbReference type="OMA" id="IERCHEP"/>
<dbReference type="SUPFAM" id="SSF49562">
    <property type="entry name" value="C2 domain (Calcium/lipid-binding domain, CaLB)"/>
    <property type="match status" value="2"/>
</dbReference>
<evidence type="ECO:0000313" key="4">
    <source>
        <dbReference type="EMBL" id="KDO35774.1"/>
    </source>
</evidence>
<feature type="region of interest" description="Disordered" evidence="2">
    <location>
        <begin position="2875"/>
        <end position="2895"/>
    </location>
</feature>
<dbReference type="PROSITE" id="PS50004">
    <property type="entry name" value="C2"/>
    <property type="match status" value="1"/>
</dbReference>
<evidence type="ECO:0000256" key="1">
    <source>
        <dbReference type="ARBA" id="ARBA00006545"/>
    </source>
</evidence>
<evidence type="ECO:0000259" key="3">
    <source>
        <dbReference type="PROSITE" id="PS50004"/>
    </source>
</evidence>
<dbReference type="GeneID" id="24142439"/>
<feature type="domain" description="C2" evidence="3">
    <location>
        <begin position="2594"/>
        <end position="2723"/>
    </location>
</feature>
<comment type="similarity">
    <text evidence="1">Belongs to the VPS13 family.</text>
</comment>
<dbReference type="KEGG" id="spar:SPRG_22056"/>
<organism evidence="4 5">
    <name type="scientific">Saprolegnia parasitica (strain CBS 223.65)</name>
    <dbReference type="NCBI Taxonomy" id="695850"/>
    <lineage>
        <taxon>Eukaryota</taxon>
        <taxon>Sar</taxon>
        <taxon>Stramenopiles</taxon>
        <taxon>Oomycota</taxon>
        <taxon>Saprolegniomycetes</taxon>
        <taxon>Saprolegniales</taxon>
        <taxon>Saprolegniaceae</taxon>
        <taxon>Saprolegnia</taxon>
    </lineage>
</organism>